<comment type="similarity">
    <text evidence="4">Belongs to the iron/ascorbate-dependent oxidoreductase family.</text>
</comment>
<dbReference type="Pfam" id="PF14226">
    <property type="entry name" value="DIOX_N"/>
    <property type="match status" value="1"/>
</dbReference>
<dbReference type="PRINTS" id="PR00682">
    <property type="entry name" value="IPNSYNTHASE"/>
</dbReference>
<gene>
    <name evidence="6" type="ORF">QTG54_011862</name>
</gene>
<evidence type="ECO:0000259" key="5">
    <source>
        <dbReference type="PROSITE" id="PS51471"/>
    </source>
</evidence>
<feature type="domain" description="Fe2OG dioxygenase" evidence="5">
    <location>
        <begin position="176"/>
        <end position="279"/>
    </location>
</feature>
<dbReference type="InterPro" id="IPR005123">
    <property type="entry name" value="Oxoglu/Fe-dep_dioxygenase_dom"/>
</dbReference>
<dbReference type="Gene3D" id="2.60.120.330">
    <property type="entry name" value="B-lactam Antibiotic, Isopenicillin N Synthase, Chain"/>
    <property type="match status" value="1"/>
</dbReference>
<proteinExistence type="inferred from homology"/>
<dbReference type="InterPro" id="IPR027443">
    <property type="entry name" value="IPNS-like_sf"/>
</dbReference>
<evidence type="ECO:0000256" key="1">
    <source>
        <dbReference type="ARBA" id="ARBA00022723"/>
    </source>
</evidence>
<dbReference type="GO" id="GO:0016491">
    <property type="term" value="F:oxidoreductase activity"/>
    <property type="evidence" value="ECO:0007669"/>
    <property type="project" value="UniProtKB-KW"/>
</dbReference>
<keyword evidence="1 4" id="KW-0479">Metal-binding</keyword>
<protein>
    <submittedName>
        <fullName evidence="6">Iron/ascorbate-dependent oxidoreductase family protein</fullName>
        <ecNumber evidence="6">1.14.-.-</ecNumber>
    </submittedName>
</protein>
<dbReference type="PROSITE" id="PS51471">
    <property type="entry name" value="FE2OG_OXY"/>
    <property type="match status" value="1"/>
</dbReference>
<evidence type="ECO:0000256" key="3">
    <source>
        <dbReference type="ARBA" id="ARBA00023004"/>
    </source>
</evidence>
<dbReference type="EMBL" id="JATAAI010000025">
    <property type="protein sequence ID" value="KAK1737576.1"/>
    <property type="molecule type" value="Genomic_DNA"/>
</dbReference>
<dbReference type="InterPro" id="IPR044861">
    <property type="entry name" value="IPNS-like_FE2OG_OXY"/>
</dbReference>
<dbReference type="AlphaFoldDB" id="A0AAD9D7Y7"/>
<evidence type="ECO:0000313" key="6">
    <source>
        <dbReference type="EMBL" id="KAK1737576.1"/>
    </source>
</evidence>
<dbReference type="InterPro" id="IPR050231">
    <property type="entry name" value="Iron_ascorbate_oxido_reductase"/>
</dbReference>
<evidence type="ECO:0000256" key="2">
    <source>
        <dbReference type="ARBA" id="ARBA00023002"/>
    </source>
</evidence>
<dbReference type="Proteomes" id="UP001224775">
    <property type="component" value="Unassembled WGS sequence"/>
</dbReference>
<dbReference type="SUPFAM" id="SSF51197">
    <property type="entry name" value="Clavaminate synthase-like"/>
    <property type="match status" value="1"/>
</dbReference>
<organism evidence="6 7">
    <name type="scientific">Skeletonema marinoi</name>
    <dbReference type="NCBI Taxonomy" id="267567"/>
    <lineage>
        <taxon>Eukaryota</taxon>
        <taxon>Sar</taxon>
        <taxon>Stramenopiles</taxon>
        <taxon>Ochrophyta</taxon>
        <taxon>Bacillariophyta</taxon>
        <taxon>Coscinodiscophyceae</taxon>
        <taxon>Thalassiosirophycidae</taxon>
        <taxon>Thalassiosirales</taxon>
        <taxon>Skeletonemataceae</taxon>
        <taxon>Skeletonema</taxon>
        <taxon>Skeletonema marinoi-dohrnii complex</taxon>
    </lineage>
</organism>
<dbReference type="EC" id="1.14.-.-" evidence="6"/>
<dbReference type="Pfam" id="PF03171">
    <property type="entry name" value="2OG-FeII_Oxy"/>
    <property type="match status" value="1"/>
</dbReference>
<dbReference type="PANTHER" id="PTHR47990">
    <property type="entry name" value="2-OXOGLUTARATE (2OG) AND FE(II)-DEPENDENT OXYGENASE SUPERFAMILY PROTEIN-RELATED"/>
    <property type="match status" value="1"/>
</dbReference>
<reference evidence="6" key="1">
    <citation type="submission" date="2023-06" db="EMBL/GenBank/DDBJ databases">
        <title>Survivors Of The Sea: Transcriptome response of Skeletonema marinoi to long-term dormancy.</title>
        <authorList>
            <person name="Pinder M.I.M."/>
            <person name="Kourtchenko O."/>
            <person name="Robertson E.K."/>
            <person name="Larsson T."/>
            <person name="Maumus F."/>
            <person name="Osuna-Cruz C.M."/>
            <person name="Vancaester E."/>
            <person name="Stenow R."/>
            <person name="Vandepoele K."/>
            <person name="Ploug H."/>
            <person name="Bruchert V."/>
            <person name="Godhe A."/>
            <person name="Topel M."/>
        </authorList>
    </citation>
    <scope>NUCLEOTIDE SEQUENCE</scope>
    <source>
        <strain evidence="6">R05AC</strain>
    </source>
</reference>
<keyword evidence="3 4" id="KW-0408">Iron</keyword>
<accession>A0AAD9D7Y7</accession>
<comment type="caution">
    <text evidence="6">The sequence shown here is derived from an EMBL/GenBank/DDBJ whole genome shotgun (WGS) entry which is preliminary data.</text>
</comment>
<dbReference type="GO" id="GO:0046872">
    <property type="term" value="F:metal ion binding"/>
    <property type="evidence" value="ECO:0007669"/>
    <property type="project" value="UniProtKB-KW"/>
</dbReference>
<dbReference type="FunFam" id="2.60.120.330:FF:000006">
    <property type="entry name" value="2-oxoglutarate-Fe(II) type oxidoreductase hxnY"/>
    <property type="match status" value="1"/>
</dbReference>
<sequence>MSIPTISLNCASQEEIASSLREACINVGFFYLEDHSIPQNLLDNVFTQSEQLFALPMEQKLELSDSVLTRGYTRFGEETLDPINQVRGDTKEGYYIGDEVDVQHMDPKRLKGPNVWPTPSSCSMTDEKCRLFRDTMERYRGEAIRVCMELVRYFAISLTSANRTNPHLFDEYFSEPSTFIRLLHYSAEESAPSEGVYACGSHSDYGMLTLLLTDDNPGLQIQTKDGIWADVPPKKGAFVVNIGDMFERWTNGLFKSTIHRVITPKGAKERYSVPFFFEPNFDALVECLDSCCNKDNPAKYPPITAGQHLLNMYASTHADFTASSTKKT</sequence>
<evidence type="ECO:0000256" key="4">
    <source>
        <dbReference type="RuleBase" id="RU003682"/>
    </source>
</evidence>
<evidence type="ECO:0000313" key="7">
    <source>
        <dbReference type="Proteomes" id="UP001224775"/>
    </source>
</evidence>
<name>A0AAD9D7Y7_9STRA</name>
<keyword evidence="7" id="KW-1185">Reference proteome</keyword>
<keyword evidence="2 4" id="KW-0560">Oxidoreductase</keyword>
<dbReference type="InterPro" id="IPR026992">
    <property type="entry name" value="DIOX_N"/>
</dbReference>